<reference evidence="3" key="1">
    <citation type="journal article" date="2001" name="Science">
        <title>The sequence of the human genome.</title>
        <authorList>
            <person name="Venter J.C."/>
            <person name="Adams M.D."/>
            <person name="Myers E.W."/>
            <person name="Li P.W."/>
            <person name="Mural R.J."/>
            <person name="Sutton G.G."/>
            <person name="Smith H.O."/>
            <person name="Yandell M."/>
            <person name="Evans C.A."/>
            <person name="Holt R.A."/>
            <person name="Gocayne J.D."/>
            <person name="Amanatides P."/>
            <person name="Ballew R.M."/>
            <person name="Huson D.H."/>
            <person name="Wortman J.R."/>
            <person name="Zhang Q."/>
            <person name="Kodira C.D."/>
            <person name="Zheng X.H."/>
            <person name="Chen L."/>
            <person name="Skupski M."/>
            <person name="Subramanian G."/>
            <person name="Thomas P.D."/>
            <person name="Zhang J."/>
            <person name="Gabor Miklos G.L."/>
            <person name="Nelson C."/>
            <person name="Broder S."/>
            <person name="Clark A.G."/>
            <person name="Nadeau J."/>
            <person name="McKusick V.A."/>
            <person name="Zinder N."/>
            <person name="Levine A.J."/>
            <person name="Roberts R.J."/>
            <person name="Simon M."/>
            <person name="Slayman C."/>
            <person name="Hunkapiller M."/>
            <person name="Bolanos R."/>
            <person name="Delcher A."/>
            <person name="Dew I."/>
            <person name="Fasulo D."/>
            <person name="Flanigan M."/>
            <person name="Florea L."/>
            <person name="Halpern A."/>
            <person name="Hannenhalli S."/>
            <person name="Kravitz S."/>
            <person name="Levy S."/>
            <person name="Mobarry C."/>
            <person name="Reinert K."/>
            <person name="Remington K."/>
            <person name="Abu-Threideh J."/>
            <person name="Beasley E."/>
            <person name="Biddick K."/>
            <person name="Bonazzi V."/>
            <person name="Brandon R."/>
            <person name="Cargill M."/>
            <person name="Chandramouliswaran I."/>
            <person name="Charlab R."/>
            <person name="Chaturvedi K."/>
            <person name="Deng Z."/>
            <person name="Di Francesco V."/>
            <person name="Dunn P."/>
            <person name="Eilbeck K."/>
            <person name="Evangelista C."/>
            <person name="Gabrielian A.E."/>
            <person name="Gan W."/>
            <person name="Ge W."/>
            <person name="Gong F."/>
            <person name="Gu Z."/>
            <person name="Guan P."/>
            <person name="Heiman T.J."/>
            <person name="Higgins M.E."/>
            <person name="Ji R.R."/>
            <person name="Ke Z."/>
            <person name="Ketchum K.A."/>
            <person name="Lai Z."/>
            <person name="Lei Y."/>
            <person name="Li Z."/>
            <person name="Li J."/>
            <person name="Liang Y."/>
            <person name="Lin X."/>
            <person name="Lu F."/>
            <person name="Merkulov G.V."/>
            <person name="Milshina N."/>
            <person name="Moore H.M."/>
            <person name="Naik A.K."/>
            <person name="Narayan V.A."/>
            <person name="Neelam B."/>
            <person name="Nusskern D."/>
            <person name="Rusch D.B."/>
            <person name="Salzberg S."/>
            <person name="Shao W."/>
            <person name="Shue B."/>
            <person name="Sun J."/>
            <person name="Wang Z."/>
            <person name="Wang A."/>
            <person name="Wang X."/>
            <person name="Wang J."/>
            <person name="Wei M."/>
            <person name="Wides R."/>
            <person name="Xiao C."/>
            <person name="Yan C."/>
            <person name="Yao A."/>
            <person name="Ye J."/>
            <person name="Zhan M."/>
            <person name="Zhang W."/>
            <person name="Zhang H."/>
            <person name="Zhao Q."/>
            <person name="Zheng L."/>
            <person name="Zhong F."/>
            <person name="Zhong W."/>
            <person name="Zhu S."/>
            <person name="Zhao S."/>
            <person name="Gilbert D."/>
            <person name="Baumhueter S."/>
            <person name="Spier G."/>
            <person name="Carter C."/>
            <person name="Cravchik A."/>
            <person name="Woodage T."/>
            <person name="Ali F."/>
            <person name="An H."/>
            <person name="Awe A."/>
            <person name="Baldwin D."/>
            <person name="Baden H."/>
            <person name="Barnstead M."/>
            <person name="Barrow I."/>
            <person name="Beeson K."/>
            <person name="Busam D."/>
            <person name="Carver A."/>
            <person name="Center A."/>
            <person name="Cheng M.L."/>
            <person name="Curry L."/>
            <person name="Danaher S."/>
            <person name="Davenport L."/>
            <person name="Desilets R."/>
            <person name="Dietz S."/>
            <person name="Dodson K."/>
            <person name="Doup L."/>
            <person name="Ferriera S."/>
            <person name="Garg N."/>
            <person name="Gluecksmann A."/>
            <person name="Hart B."/>
            <person name="Haynes J."/>
            <person name="Haynes C."/>
            <person name="Heiner C."/>
            <person name="Hladun S."/>
            <person name="Hostin D."/>
            <person name="Houck J."/>
            <person name="Howland T."/>
            <person name="Ibegwam C."/>
            <person name="Johnson J."/>
            <person name="Kalush F."/>
            <person name="Kline L."/>
            <person name="Koduru S."/>
            <person name="Love A."/>
            <person name="Mann F."/>
            <person name="May D."/>
            <person name="McCawley S."/>
            <person name="McIntosh T."/>
            <person name="McMullen I."/>
            <person name="Moy M."/>
            <person name="Moy L."/>
            <person name="Murphy B."/>
            <person name="Nelson K."/>
            <person name="Pfannkoch C."/>
            <person name="Pratts E."/>
            <person name="Puri V."/>
            <person name="Qureshi H."/>
            <person name="Reardon M."/>
            <person name="Rodriguez R."/>
            <person name="Rogers Y.H."/>
            <person name="Romblad D."/>
            <person name="Ruhfel B."/>
            <person name="Scott R."/>
            <person name="Sitter C."/>
            <person name="Smallwood M."/>
            <person name="Stewart E."/>
            <person name="Strong R."/>
            <person name="Suh E."/>
            <person name="Thomas R."/>
            <person name="Tint N.N."/>
            <person name="Tse S."/>
            <person name="Vech C."/>
            <person name="Wang G."/>
            <person name="Wetter J."/>
            <person name="Williams S."/>
            <person name="Williams M."/>
            <person name="Windsor S."/>
            <person name="Winn-Deen E."/>
            <person name="Wolfe K."/>
            <person name="Zaveri J."/>
            <person name="Zaveri K."/>
            <person name="Abril J.F."/>
            <person name="Guigo R."/>
            <person name="Campbell M.J."/>
            <person name="Sjolander K.V."/>
            <person name="Karlak B."/>
            <person name="Kejariwal A."/>
            <person name="Mi H."/>
            <person name="Lazareva B."/>
            <person name="Hatton T."/>
            <person name="Narechania A."/>
            <person name="Diemer K."/>
            <person name="Muruganujan A."/>
            <person name="Guo N."/>
            <person name="Sato S."/>
            <person name="Bafna V."/>
            <person name="Istrail S."/>
            <person name="Lippert R."/>
            <person name="Schwartz R."/>
            <person name="Walenz B."/>
            <person name="Yooseph S."/>
            <person name="Allen D."/>
            <person name="Basu A."/>
            <person name="Baxendale J."/>
            <person name="Blick L."/>
            <person name="Caminha M."/>
            <person name="Carnes-Stine J."/>
            <person name="Caulk P."/>
            <person name="Chiang Y.H."/>
            <person name="Coyne M."/>
            <person name="Dahlke C."/>
            <person name="Mays A."/>
            <person name="Dombroski M."/>
            <person name="Donnelly M."/>
            <person name="Ely D."/>
            <person name="Esparham S."/>
            <person name="Fosler C."/>
            <person name="Gire H."/>
            <person name="Glanowski S."/>
            <person name="Glasser K."/>
            <person name="Glodek A."/>
            <person name="Gorokhov M."/>
            <person name="Graham K."/>
            <person name="Gropman B."/>
            <person name="Harris M."/>
            <person name="Heil J."/>
            <person name="Henderson S."/>
            <person name="Hoover J."/>
            <person name="Jennings D."/>
            <person name="Jordan C."/>
            <person name="Jordan J."/>
            <person name="Kasha J."/>
            <person name="Kagan L."/>
            <person name="Kraft C."/>
            <person name="Levitsky A."/>
            <person name="Lewis M."/>
            <person name="Liu X."/>
            <person name="Lopez J."/>
            <person name="Ma D."/>
            <person name="Majoros W."/>
            <person name="McDaniel J."/>
            <person name="Murphy S."/>
            <person name="Newman M."/>
            <person name="Nguyen T."/>
            <person name="Nguyen N."/>
            <person name="Nodell M."/>
            <person name="Pan S."/>
            <person name="Peck J."/>
            <person name="Peterson M."/>
            <person name="Rowe W."/>
            <person name="Sanders R."/>
            <person name="Scott J."/>
            <person name="Simpson M."/>
            <person name="Smith T."/>
            <person name="Sprague A."/>
            <person name="Stockwell T."/>
            <person name="Turner R."/>
            <person name="Venter E."/>
            <person name="Wang M."/>
            <person name="Wen M."/>
            <person name="Wu D."/>
            <person name="Wu M."/>
            <person name="Xia A."/>
            <person name="Zandieh A."/>
            <person name="Zhu X."/>
        </authorList>
    </citation>
    <scope>NUCLEOTIDE SEQUENCE</scope>
</reference>
<dbReference type="EMBL" id="CH471063">
    <property type="protein sequence ID" value="EAW71212.1"/>
    <property type="molecule type" value="Genomic_DNA"/>
</dbReference>
<evidence type="ECO:0000313" key="2">
    <source>
        <dbReference type="EMBL" id="AAH25775.1"/>
    </source>
</evidence>
<reference evidence="2" key="2">
    <citation type="submission" date="2002-03" db="EMBL/GenBank/DDBJ databases">
        <authorList>
            <person name="Strausberg R."/>
        </authorList>
    </citation>
    <scope>NUCLEOTIDE SEQUENCE</scope>
    <source>
        <tissue evidence="2">Pancreas</tissue>
    </source>
</reference>
<gene>
    <name evidence="3" type="ORF">hCG_2013738</name>
</gene>
<organism evidence="2">
    <name type="scientific">Homo sapiens</name>
    <name type="common">Human</name>
    <dbReference type="NCBI Taxonomy" id="9606"/>
    <lineage>
        <taxon>Eukaryota</taxon>
        <taxon>Metazoa</taxon>
        <taxon>Chordata</taxon>
        <taxon>Craniata</taxon>
        <taxon>Vertebrata</taxon>
        <taxon>Euteleostomi</taxon>
        <taxon>Mammalia</taxon>
        <taxon>Eutheria</taxon>
        <taxon>Euarchontoglires</taxon>
        <taxon>Primates</taxon>
        <taxon>Haplorrhini</taxon>
        <taxon>Catarrhini</taxon>
        <taxon>Hominidae</taxon>
        <taxon>Homo</taxon>
    </lineage>
</organism>
<name>Q8TAU7_HUMAN</name>
<reference evidence="3" key="3">
    <citation type="submission" date="2005-07" db="EMBL/GenBank/DDBJ databases">
        <authorList>
            <person name="Mural R.J."/>
            <person name="Istrail S."/>
            <person name="Sutton G."/>
            <person name="Florea L."/>
            <person name="Halpern A.L."/>
            <person name="Mobarry C.M."/>
            <person name="Lippert R."/>
            <person name="Walenz B."/>
            <person name="Shatkay H."/>
            <person name="Dew I."/>
            <person name="Miller J.R."/>
            <person name="Flanigan M.J."/>
            <person name="Edwards N.J."/>
            <person name="Bolanos R."/>
            <person name="Fasulo D."/>
            <person name="Halldorsson B.V."/>
            <person name="Hannenhalli S."/>
            <person name="Turner R."/>
            <person name="Yooseph S."/>
            <person name="Lu F."/>
            <person name="Nusskern D.R."/>
            <person name="Shue B.C."/>
            <person name="Zheng X.H."/>
            <person name="Zhong F."/>
            <person name="Delcher A.L."/>
            <person name="Huson D.H."/>
            <person name="Kravitz S.A."/>
            <person name="Mouchard L."/>
            <person name="Reinert K."/>
            <person name="Remington K.A."/>
            <person name="Clark A.G."/>
            <person name="Waterman M.S."/>
            <person name="Eichler E.E."/>
            <person name="Adams M.D."/>
            <person name="Hunkapiller M.W."/>
            <person name="Myers E.W."/>
            <person name="Venter J.C."/>
        </authorList>
    </citation>
    <scope>NUCLEOTIDE SEQUENCE</scope>
</reference>
<evidence type="ECO:0000313" key="3">
    <source>
        <dbReference type="EMBL" id="EAW71212.1"/>
    </source>
</evidence>
<accession>Q8TAU7</accession>
<evidence type="ECO:0000256" key="1">
    <source>
        <dbReference type="SAM" id="MobiDB-lite"/>
    </source>
</evidence>
<proteinExistence type="evidence at transcript level"/>
<dbReference type="AlphaFoldDB" id="Q8TAU7"/>
<sequence>GKLESHNPQEWTLPLGKGGEDREPTRVDPPAGEVQGGPGTHKSGPSLWGSSGRTGNPQEWTLPLRKGREDQRTRG</sequence>
<feature type="region of interest" description="Disordered" evidence="1">
    <location>
        <begin position="1"/>
        <end position="75"/>
    </location>
</feature>
<dbReference type="EMBL" id="BC025775">
    <property type="protein sequence ID" value="AAH25775.1"/>
    <property type="molecule type" value="mRNA"/>
</dbReference>
<feature type="compositionally biased region" description="Basic and acidic residues" evidence="1">
    <location>
        <begin position="66"/>
        <end position="75"/>
    </location>
</feature>
<protein>
    <submittedName>
        <fullName evidence="3">HCG2013738</fullName>
    </submittedName>
</protein>
<feature type="compositionally biased region" description="Polar residues" evidence="1">
    <location>
        <begin position="48"/>
        <end position="59"/>
    </location>
</feature>
<feature type="non-terminal residue" evidence="2">
    <location>
        <position position="1"/>
    </location>
</feature>